<name>A0D977_PARTE</name>
<dbReference type="AlphaFoldDB" id="A0D977"/>
<dbReference type="RefSeq" id="XP_001446991.1">
    <property type="nucleotide sequence ID" value="XM_001446954.1"/>
</dbReference>
<dbReference type="EMBL" id="CT868335">
    <property type="protein sequence ID" value="CAK79594.1"/>
    <property type="molecule type" value="Genomic_DNA"/>
</dbReference>
<dbReference type="GeneID" id="5032776"/>
<reference evidence="1 2" key="1">
    <citation type="journal article" date="2006" name="Nature">
        <title>Global trends of whole-genome duplications revealed by the ciliate Paramecium tetraurelia.</title>
        <authorList>
            <consortium name="Genoscope"/>
            <person name="Aury J.-M."/>
            <person name="Jaillon O."/>
            <person name="Duret L."/>
            <person name="Noel B."/>
            <person name="Jubin C."/>
            <person name="Porcel B.M."/>
            <person name="Segurens B."/>
            <person name="Daubin V."/>
            <person name="Anthouard V."/>
            <person name="Aiach N."/>
            <person name="Arnaiz O."/>
            <person name="Billaut A."/>
            <person name="Beisson J."/>
            <person name="Blanc I."/>
            <person name="Bouhouche K."/>
            <person name="Camara F."/>
            <person name="Duharcourt S."/>
            <person name="Guigo R."/>
            <person name="Gogendeau D."/>
            <person name="Katinka M."/>
            <person name="Keller A.-M."/>
            <person name="Kissmehl R."/>
            <person name="Klotz C."/>
            <person name="Koll F."/>
            <person name="Le Moue A."/>
            <person name="Lepere C."/>
            <person name="Malinsky S."/>
            <person name="Nowacki M."/>
            <person name="Nowak J.K."/>
            <person name="Plattner H."/>
            <person name="Poulain J."/>
            <person name="Ruiz F."/>
            <person name="Serrano V."/>
            <person name="Zagulski M."/>
            <person name="Dessen P."/>
            <person name="Betermier M."/>
            <person name="Weissenbach J."/>
            <person name="Scarpelli C."/>
            <person name="Schachter V."/>
            <person name="Sperling L."/>
            <person name="Meyer E."/>
            <person name="Cohen J."/>
            <person name="Wincker P."/>
        </authorList>
    </citation>
    <scope>NUCLEOTIDE SEQUENCE [LARGE SCALE GENOMIC DNA]</scope>
    <source>
        <strain evidence="1 2">Stock d4-2</strain>
    </source>
</reference>
<accession>A0D977</accession>
<evidence type="ECO:0000313" key="1">
    <source>
        <dbReference type="EMBL" id="CAK79594.1"/>
    </source>
</evidence>
<dbReference type="HOGENOM" id="CLU_2710171_0_0_1"/>
<dbReference type="Proteomes" id="UP000000600">
    <property type="component" value="Unassembled WGS sequence"/>
</dbReference>
<protein>
    <submittedName>
        <fullName evidence="1">Uncharacterized protein</fullName>
    </submittedName>
</protein>
<sequence length="73" mass="8767">MSFIRVKCYKEQHQFIEQVCLNKQCQANRIYCQQCLQDGDHVAHPKDQKNLFDQKIFQNIDQKSESQSQDYVQ</sequence>
<dbReference type="KEGG" id="ptm:GSPATT00039335001"/>
<dbReference type="InParanoid" id="A0D977"/>
<proteinExistence type="predicted"/>
<gene>
    <name evidence="1" type="ORF">GSPATT00039335001</name>
</gene>
<organism evidence="1 2">
    <name type="scientific">Paramecium tetraurelia</name>
    <dbReference type="NCBI Taxonomy" id="5888"/>
    <lineage>
        <taxon>Eukaryota</taxon>
        <taxon>Sar</taxon>
        <taxon>Alveolata</taxon>
        <taxon>Ciliophora</taxon>
        <taxon>Intramacronucleata</taxon>
        <taxon>Oligohymenophorea</taxon>
        <taxon>Peniculida</taxon>
        <taxon>Parameciidae</taxon>
        <taxon>Paramecium</taxon>
    </lineage>
</organism>
<keyword evidence="2" id="KW-1185">Reference proteome</keyword>
<evidence type="ECO:0000313" key="2">
    <source>
        <dbReference type="Proteomes" id="UP000000600"/>
    </source>
</evidence>